<keyword evidence="2" id="KW-0479">Metal-binding</keyword>
<dbReference type="InterPro" id="IPR003785">
    <property type="entry name" value="Creatininase/forma_Hydrolase"/>
</dbReference>
<dbReference type="AlphaFoldDB" id="A0A137ZY97"/>
<dbReference type="NCBIfam" id="TIGR03964">
    <property type="entry name" value="mycofact_creat"/>
    <property type="match status" value="1"/>
</dbReference>
<dbReference type="PANTHER" id="PTHR35005:SF1">
    <property type="entry name" value="2-AMINO-5-FORMYLAMINO-6-RIBOSYLAMINOPYRIMIDIN-4(3H)-ONE 5'-MONOPHOSPHATE DEFORMYLASE"/>
    <property type="match status" value="1"/>
</dbReference>
<name>A0A137ZY97_9ACTN</name>
<comment type="cofactor">
    <cofactor evidence="1">
        <name>Zn(2+)</name>
        <dbReference type="ChEBI" id="CHEBI:29105"/>
    </cofactor>
</comment>
<organism evidence="6 7">
    <name type="scientific">Tsukamurella pseudospumae</name>
    <dbReference type="NCBI Taxonomy" id="239498"/>
    <lineage>
        <taxon>Bacteria</taxon>
        <taxon>Bacillati</taxon>
        <taxon>Actinomycetota</taxon>
        <taxon>Actinomycetes</taxon>
        <taxon>Mycobacteriales</taxon>
        <taxon>Tsukamurellaceae</taxon>
        <taxon>Tsukamurella</taxon>
    </lineage>
</organism>
<dbReference type="STRING" id="239498.AXK60_14990"/>
<sequence length="241" mass="25089">MSRRLADLTWPDLVDDRPVLVVPIGSTEQHGPHLPVDTDTRIAVAVARSAVAAASDGEGGAEPTDLVLAPALPYGASGEHEGFPGTVSIGQEALRLVLIELARSATRWAGRIAFVNGHGGNLEPLVAAVRLLRTEGRDVTWFPCAFPGADAHAGATETSVLLALDPDRVQRSRIEPGTTAPLATILDRMRSGGVGAVSRNGVLGDPTAATAELGGRLVEALGADLARALAQWNPDETGRLR</sequence>
<dbReference type="EMBL" id="LSRF01000058">
    <property type="protein sequence ID" value="KXP03163.1"/>
    <property type="molecule type" value="Genomic_DNA"/>
</dbReference>
<dbReference type="GO" id="GO:0009231">
    <property type="term" value="P:riboflavin biosynthetic process"/>
    <property type="evidence" value="ECO:0007669"/>
    <property type="project" value="TreeGrafter"/>
</dbReference>
<comment type="similarity">
    <text evidence="5">Belongs to the creatininase superfamily.</text>
</comment>
<dbReference type="RefSeq" id="WP_068573675.1">
    <property type="nucleotide sequence ID" value="NZ_LSRF01000058.1"/>
</dbReference>
<dbReference type="GO" id="GO:0046872">
    <property type="term" value="F:metal ion binding"/>
    <property type="evidence" value="ECO:0007669"/>
    <property type="project" value="UniProtKB-KW"/>
</dbReference>
<dbReference type="SUPFAM" id="SSF102215">
    <property type="entry name" value="Creatininase"/>
    <property type="match status" value="1"/>
</dbReference>
<gene>
    <name evidence="6" type="ORF">AXK60_14990</name>
</gene>
<evidence type="ECO:0000256" key="4">
    <source>
        <dbReference type="ARBA" id="ARBA00022833"/>
    </source>
</evidence>
<dbReference type="Pfam" id="PF02633">
    <property type="entry name" value="Creatininase"/>
    <property type="match status" value="1"/>
</dbReference>
<comment type="caution">
    <text evidence="6">The sequence shown here is derived from an EMBL/GenBank/DDBJ whole genome shotgun (WGS) entry which is preliminary data.</text>
</comment>
<dbReference type="InterPro" id="IPR024087">
    <property type="entry name" value="Creatininase-like_sf"/>
</dbReference>
<evidence type="ECO:0000256" key="2">
    <source>
        <dbReference type="ARBA" id="ARBA00022723"/>
    </source>
</evidence>
<evidence type="ECO:0000313" key="6">
    <source>
        <dbReference type="EMBL" id="KXP03163.1"/>
    </source>
</evidence>
<dbReference type="PANTHER" id="PTHR35005">
    <property type="entry name" value="3-DEHYDRO-SCYLLO-INOSOSE HYDROLASE"/>
    <property type="match status" value="1"/>
</dbReference>
<evidence type="ECO:0000256" key="3">
    <source>
        <dbReference type="ARBA" id="ARBA00022801"/>
    </source>
</evidence>
<dbReference type="GO" id="GO:0016811">
    <property type="term" value="F:hydrolase activity, acting on carbon-nitrogen (but not peptide) bonds, in linear amides"/>
    <property type="evidence" value="ECO:0007669"/>
    <property type="project" value="TreeGrafter"/>
</dbReference>
<dbReference type="InterPro" id="IPR023871">
    <property type="entry name" value="MftE"/>
</dbReference>
<evidence type="ECO:0000256" key="5">
    <source>
        <dbReference type="ARBA" id="ARBA00024029"/>
    </source>
</evidence>
<evidence type="ECO:0000256" key="1">
    <source>
        <dbReference type="ARBA" id="ARBA00001947"/>
    </source>
</evidence>
<keyword evidence="4" id="KW-0862">Zinc</keyword>
<reference evidence="7" key="1">
    <citation type="submission" date="2016-02" db="EMBL/GenBank/DDBJ databases">
        <authorList>
            <person name="Wen L."/>
            <person name="He K."/>
            <person name="Yang H."/>
        </authorList>
    </citation>
    <scope>NUCLEOTIDE SEQUENCE [LARGE SCALE GENOMIC DNA]</scope>
    <source>
        <strain evidence="7">JCM 15929</strain>
    </source>
</reference>
<evidence type="ECO:0000313" key="7">
    <source>
        <dbReference type="Proteomes" id="UP000070258"/>
    </source>
</evidence>
<proteinExistence type="inferred from homology"/>
<keyword evidence="3" id="KW-0378">Hydrolase</keyword>
<dbReference type="OrthoDB" id="9801445at2"/>
<protein>
    <submittedName>
        <fullName evidence="6">Mycofactocin system creatininase</fullName>
    </submittedName>
</protein>
<dbReference type="Proteomes" id="UP000070258">
    <property type="component" value="Unassembled WGS sequence"/>
</dbReference>
<dbReference type="Gene3D" id="3.40.50.10310">
    <property type="entry name" value="Creatininase"/>
    <property type="match status" value="1"/>
</dbReference>
<accession>A0A137ZY97</accession>